<protein>
    <submittedName>
        <fullName evidence="7">Beta-hydroxyacid dehydrogenase, 3-hydroxyisobutyrate dehydrogenase</fullName>
    </submittedName>
</protein>
<reference evidence="7" key="1">
    <citation type="submission" date="2012-04" db="EMBL/GenBank/DDBJ databases">
        <title>Finished genome of Dactylococcopsis salina PCC 8305.</title>
        <authorList>
            <consortium name="US DOE Joint Genome Institute"/>
            <person name="Gugger M."/>
            <person name="Coursin T."/>
            <person name="Rippka R."/>
            <person name="Tandeau De Marsac N."/>
            <person name="Huntemann M."/>
            <person name="Wei C.-L."/>
            <person name="Han J."/>
            <person name="Detter J.C."/>
            <person name="Han C."/>
            <person name="Tapia R."/>
            <person name="Daligault H."/>
            <person name="Chen A."/>
            <person name="Krypides N."/>
            <person name="Mavromatis K."/>
            <person name="Markowitz V."/>
            <person name="Szeto E."/>
            <person name="Ivanova N."/>
            <person name="Ovchinnikova G."/>
            <person name="Pagani I."/>
            <person name="Pati A."/>
            <person name="Goodwin L."/>
            <person name="Peters L."/>
            <person name="Pitluck S."/>
            <person name="Woyke T."/>
            <person name="Kerfeld C."/>
        </authorList>
    </citation>
    <scope>NUCLEOTIDE SEQUENCE [LARGE SCALE GENOMIC DNA]</scope>
    <source>
        <strain evidence="7">PCC 8305</strain>
    </source>
</reference>
<dbReference type="Pfam" id="PF03446">
    <property type="entry name" value="NAD_binding_2"/>
    <property type="match status" value="1"/>
</dbReference>
<dbReference type="InterPro" id="IPR013328">
    <property type="entry name" value="6PGD_dom2"/>
</dbReference>
<dbReference type="GO" id="GO:0050661">
    <property type="term" value="F:NADP binding"/>
    <property type="evidence" value="ECO:0007669"/>
    <property type="project" value="InterPro"/>
</dbReference>
<dbReference type="InterPro" id="IPR036291">
    <property type="entry name" value="NAD(P)-bd_dom_sf"/>
</dbReference>
<organism evidence="7 8">
    <name type="scientific">Dactylococcopsis salina (strain PCC 8305)</name>
    <name type="common">Myxobactron salinum</name>
    <dbReference type="NCBI Taxonomy" id="13035"/>
    <lineage>
        <taxon>Bacteria</taxon>
        <taxon>Bacillati</taxon>
        <taxon>Cyanobacteriota</taxon>
        <taxon>Cyanophyceae</taxon>
        <taxon>Nodosilineales</taxon>
        <taxon>Cymatolegaceae</taxon>
        <taxon>Dactylococcopsis</taxon>
    </lineage>
</organism>
<accession>K9YX56</accession>
<comment type="similarity">
    <text evidence="1">Belongs to the HIBADH-related family.</text>
</comment>
<keyword evidence="2" id="KW-0560">Oxidoreductase</keyword>
<evidence type="ECO:0000256" key="2">
    <source>
        <dbReference type="ARBA" id="ARBA00023002"/>
    </source>
</evidence>
<feature type="active site" evidence="4">
    <location>
        <position position="167"/>
    </location>
</feature>
<dbReference type="PANTHER" id="PTHR43580:SF9">
    <property type="entry name" value="GLYOXYLATE_SUCCINIC SEMIALDEHYDE REDUCTASE 1"/>
    <property type="match status" value="1"/>
</dbReference>
<dbReference type="InterPro" id="IPR006115">
    <property type="entry name" value="6PGDH_NADP-bd"/>
</dbReference>
<dbReference type="InterPro" id="IPR029154">
    <property type="entry name" value="HIBADH-like_NADP-bd"/>
</dbReference>
<dbReference type="Proteomes" id="UP000010482">
    <property type="component" value="Chromosome"/>
</dbReference>
<evidence type="ECO:0000256" key="4">
    <source>
        <dbReference type="PIRSR" id="PIRSR000103-1"/>
    </source>
</evidence>
<dbReference type="InterPro" id="IPR008927">
    <property type="entry name" value="6-PGluconate_DH-like_C_sf"/>
</dbReference>
<evidence type="ECO:0000259" key="5">
    <source>
        <dbReference type="Pfam" id="PF03446"/>
    </source>
</evidence>
<name>K9YX56_DACS8</name>
<feature type="domain" description="6-phosphogluconate dehydrogenase NADP-binding" evidence="5">
    <location>
        <begin position="2"/>
        <end position="153"/>
    </location>
</feature>
<dbReference type="InterPro" id="IPR015815">
    <property type="entry name" value="HIBADH-related"/>
</dbReference>
<dbReference type="PIRSF" id="PIRSF000103">
    <property type="entry name" value="HIBADH"/>
    <property type="match status" value="1"/>
</dbReference>
<proteinExistence type="inferred from homology"/>
<dbReference type="AlphaFoldDB" id="K9YX56"/>
<dbReference type="KEGG" id="dsl:Dacsa_2296"/>
<dbReference type="Gene3D" id="3.40.50.720">
    <property type="entry name" value="NAD(P)-binding Rossmann-like Domain"/>
    <property type="match status" value="1"/>
</dbReference>
<dbReference type="SUPFAM" id="SSF51735">
    <property type="entry name" value="NAD(P)-binding Rossmann-fold domains"/>
    <property type="match status" value="1"/>
</dbReference>
<dbReference type="InterPro" id="IPR051265">
    <property type="entry name" value="HIBADH-related_NP60_sf"/>
</dbReference>
<evidence type="ECO:0000313" key="8">
    <source>
        <dbReference type="Proteomes" id="UP000010482"/>
    </source>
</evidence>
<dbReference type="Pfam" id="PF14833">
    <property type="entry name" value="NAD_binding_11"/>
    <property type="match status" value="1"/>
</dbReference>
<dbReference type="eggNOG" id="COG2084">
    <property type="taxonomic scope" value="Bacteria"/>
</dbReference>
<dbReference type="PANTHER" id="PTHR43580">
    <property type="entry name" value="OXIDOREDUCTASE GLYR1-RELATED"/>
    <property type="match status" value="1"/>
</dbReference>
<sequence length="289" mass="30902">MKLGLIGTGLMGQAMAGTFLAADVSMIAYNRTSEKLQPLKDQGVPIADSPTALVSECDCIILMLTDATAIREVLLTTETAPHLSGRTIIQMGTIAPQESQQLQGQILAQNGDYLEAPVLGSIPQAKSGSLQIMVGGTEKQFQQWHSILSYLGTPFLVGTVGKAATLKLALNQLIVSLTGAFALSLSFVQQEGLDVETFMSVLRESALYAPTFDKKLKRMVAGDYSNPNFPTKHLLKDTQLFLEAAKTEGLTVSSLNGMETILEAAIDLGLADQDYSALFEAIKSGKSNQ</sequence>
<dbReference type="OrthoDB" id="9786703at2"/>
<dbReference type="RefSeq" id="WP_015229902.1">
    <property type="nucleotide sequence ID" value="NC_019780.1"/>
</dbReference>
<evidence type="ECO:0000256" key="1">
    <source>
        <dbReference type="ARBA" id="ARBA00009080"/>
    </source>
</evidence>
<dbReference type="PATRIC" id="fig|13035.3.peg.2605"/>
<dbReference type="GO" id="GO:0016491">
    <property type="term" value="F:oxidoreductase activity"/>
    <property type="evidence" value="ECO:0007669"/>
    <property type="project" value="UniProtKB-KW"/>
</dbReference>
<dbReference type="GO" id="GO:0051287">
    <property type="term" value="F:NAD binding"/>
    <property type="evidence" value="ECO:0007669"/>
    <property type="project" value="InterPro"/>
</dbReference>
<evidence type="ECO:0000313" key="7">
    <source>
        <dbReference type="EMBL" id="AFZ50910.1"/>
    </source>
</evidence>
<feature type="domain" description="3-hydroxyisobutyrate dehydrogenase-like NAD-binding" evidence="6">
    <location>
        <begin position="161"/>
        <end position="280"/>
    </location>
</feature>
<dbReference type="STRING" id="13035.Dacsa_2296"/>
<keyword evidence="8" id="KW-1185">Reference proteome</keyword>
<dbReference type="Gene3D" id="1.10.1040.10">
    <property type="entry name" value="N-(1-d-carboxylethyl)-l-norvaline Dehydrogenase, domain 2"/>
    <property type="match status" value="1"/>
</dbReference>
<gene>
    <name evidence="7" type="ORF">Dacsa_2296</name>
</gene>
<dbReference type="HOGENOM" id="CLU_035117_0_8_3"/>
<dbReference type="SUPFAM" id="SSF48179">
    <property type="entry name" value="6-phosphogluconate dehydrogenase C-terminal domain-like"/>
    <property type="match status" value="1"/>
</dbReference>
<evidence type="ECO:0000259" key="6">
    <source>
        <dbReference type="Pfam" id="PF14833"/>
    </source>
</evidence>
<evidence type="ECO:0000256" key="3">
    <source>
        <dbReference type="ARBA" id="ARBA00023027"/>
    </source>
</evidence>
<dbReference type="EMBL" id="CP003944">
    <property type="protein sequence ID" value="AFZ50910.1"/>
    <property type="molecule type" value="Genomic_DNA"/>
</dbReference>
<keyword evidence="3" id="KW-0520">NAD</keyword>